<gene>
    <name evidence="9" type="ORF">Ctob_004796</name>
</gene>
<dbReference type="EMBL" id="JWZX01001884">
    <property type="protein sequence ID" value="KOO31953.1"/>
    <property type="molecule type" value="Genomic_DNA"/>
</dbReference>
<proteinExistence type="predicted"/>
<dbReference type="GO" id="GO:0031543">
    <property type="term" value="F:peptidyl-proline dioxygenase activity"/>
    <property type="evidence" value="ECO:0007669"/>
    <property type="project" value="TreeGrafter"/>
</dbReference>
<keyword evidence="4" id="KW-0223">Dioxygenase</keyword>
<dbReference type="PANTHER" id="PTHR12907:SF26">
    <property type="entry name" value="HIF PROLYL HYDROXYLASE, ISOFORM C"/>
    <property type="match status" value="1"/>
</dbReference>
<dbReference type="AlphaFoldDB" id="A0A0M0K0Q9"/>
<dbReference type="Gene3D" id="2.60.120.620">
    <property type="entry name" value="q2cbj1_9rhob like domain"/>
    <property type="match status" value="1"/>
</dbReference>
<dbReference type="OrthoDB" id="76265at2759"/>
<sequence length="700" mass="74474">MEASLEGPPQASMSARLAALQLHSCGNSSSGTQWWAERAALDGIAVELEASNFVVLDSVLGASTVASLRAEVEGVRRAGRLKASELGGGRTGSNVAFTRAEARGDSIGWFTGGEAALWPDGTLARYLDVLDGLMGALGKRVPQLRATTKRSKAMIACYPGSGARYVRHHDNACSRSEGEQCNGRRLTAILYLNEGWEVAHGGHLRLYPPYKPDAAKEALQELQAWLLTQHDAPDAEMVAHTFHERLAEITTNDDAPPLCDVAPIADRLILFYSDYRVPHEVLPAHRDRLAVTVWYFDEDEHARAYKPSEETDAYEALAVAKQMRRWRSDAAATGGGSAADAAAPRGVTSLFGSTESLDVPGMELCPIPDKGLGLIATRAFAPGERLIAEAPLVLWESARGADGEHKWSVLEELVEALPAGSRRAFDGLMDKYAPDDQFKTARGIWNTNAFRTEDVLGDGKAAQCDGVERSAVFRVTIAYVAGAEAGGRASRQAHLQAKYHFGCVCDVCELRGTAQQASDDRFERLACIHKTLSSVPPLELEATVAESVALLNAEGLPLVWAKAGMLLVIVQLKQSARLGRAAHWARRGAAAATFALGDDSATFLKFASLAQLFGQAAGDAEDDAPDTPDDAGRWAWLPAARAVCAAAKDVAAPNGAHHGAQHAAPNGAAADADPAPPSDADEPSMHSVYVAGEGPTILPS</sequence>
<reference evidence="10" key="1">
    <citation type="journal article" date="2015" name="PLoS Genet.">
        <title>Genome Sequence and Transcriptome Analyses of Chrysochromulina tobin: Metabolic Tools for Enhanced Algal Fitness in the Prominent Order Prymnesiales (Haptophyceae).</title>
        <authorList>
            <person name="Hovde B.T."/>
            <person name="Deodato C.R."/>
            <person name="Hunsperger H.M."/>
            <person name="Ryken S.A."/>
            <person name="Yost W."/>
            <person name="Jha R.K."/>
            <person name="Patterson J."/>
            <person name="Monnat R.J. Jr."/>
            <person name="Barlow S.B."/>
            <person name="Starkenburg S.R."/>
            <person name="Cattolico R.A."/>
        </authorList>
    </citation>
    <scope>NUCLEOTIDE SEQUENCE</scope>
    <source>
        <strain evidence="10">CCMP291</strain>
    </source>
</reference>
<dbReference type="InterPro" id="IPR051559">
    <property type="entry name" value="HIF_prolyl_hydroxylases"/>
</dbReference>
<evidence type="ECO:0000256" key="7">
    <source>
        <dbReference type="SAM" id="MobiDB-lite"/>
    </source>
</evidence>
<keyword evidence="5" id="KW-0560">Oxidoreductase</keyword>
<evidence type="ECO:0000256" key="4">
    <source>
        <dbReference type="ARBA" id="ARBA00022964"/>
    </source>
</evidence>
<keyword evidence="10" id="KW-1185">Reference proteome</keyword>
<comment type="cofactor">
    <cofactor evidence="1">
        <name>L-ascorbate</name>
        <dbReference type="ChEBI" id="CHEBI:38290"/>
    </cofactor>
</comment>
<evidence type="ECO:0000256" key="1">
    <source>
        <dbReference type="ARBA" id="ARBA00001961"/>
    </source>
</evidence>
<feature type="region of interest" description="Disordered" evidence="7">
    <location>
        <begin position="655"/>
        <end position="700"/>
    </location>
</feature>
<keyword evidence="6" id="KW-0408">Iron</keyword>
<name>A0A0M0K0Q9_9EUKA</name>
<dbReference type="GO" id="GO:0071456">
    <property type="term" value="P:cellular response to hypoxia"/>
    <property type="evidence" value="ECO:0007669"/>
    <property type="project" value="TreeGrafter"/>
</dbReference>
<dbReference type="InterPro" id="IPR005123">
    <property type="entry name" value="Oxoglu/Fe-dep_dioxygenase_dom"/>
</dbReference>
<dbReference type="InterPro" id="IPR044862">
    <property type="entry name" value="Pro_4_hyd_alph_FE2OG_OXY"/>
</dbReference>
<dbReference type="PANTHER" id="PTHR12907">
    <property type="entry name" value="EGL NINE HOMOLOG-RELATED"/>
    <property type="match status" value="1"/>
</dbReference>
<evidence type="ECO:0000313" key="9">
    <source>
        <dbReference type="EMBL" id="KOO31953.1"/>
    </source>
</evidence>
<dbReference type="Pfam" id="PF13640">
    <property type="entry name" value="2OG-FeII_Oxy_3"/>
    <property type="match status" value="1"/>
</dbReference>
<evidence type="ECO:0000256" key="6">
    <source>
        <dbReference type="ARBA" id="ARBA00023004"/>
    </source>
</evidence>
<evidence type="ECO:0000256" key="3">
    <source>
        <dbReference type="ARBA" id="ARBA00022896"/>
    </source>
</evidence>
<dbReference type="InterPro" id="IPR006620">
    <property type="entry name" value="Pro_4_hyd_alph"/>
</dbReference>
<evidence type="ECO:0000259" key="8">
    <source>
        <dbReference type="PROSITE" id="PS51471"/>
    </source>
</evidence>
<evidence type="ECO:0000256" key="5">
    <source>
        <dbReference type="ARBA" id="ARBA00023002"/>
    </source>
</evidence>
<dbReference type="GO" id="GO:0031418">
    <property type="term" value="F:L-ascorbic acid binding"/>
    <property type="evidence" value="ECO:0007669"/>
    <property type="project" value="UniProtKB-KW"/>
</dbReference>
<evidence type="ECO:0000256" key="2">
    <source>
        <dbReference type="ARBA" id="ARBA00022723"/>
    </source>
</evidence>
<keyword evidence="2" id="KW-0479">Metal-binding</keyword>
<dbReference type="PROSITE" id="PS51471">
    <property type="entry name" value="FE2OG_OXY"/>
    <property type="match status" value="1"/>
</dbReference>
<evidence type="ECO:0000313" key="10">
    <source>
        <dbReference type="Proteomes" id="UP000037460"/>
    </source>
</evidence>
<comment type="caution">
    <text evidence="9">The sequence shown here is derived from an EMBL/GenBank/DDBJ whole genome shotgun (WGS) entry which is preliminary data.</text>
</comment>
<feature type="domain" description="Fe2OG dioxygenase" evidence="8">
    <location>
        <begin position="149"/>
        <end position="297"/>
    </location>
</feature>
<dbReference type="Proteomes" id="UP000037460">
    <property type="component" value="Unassembled WGS sequence"/>
</dbReference>
<dbReference type="GO" id="GO:0008198">
    <property type="term" value="F:ferrous iron binding"/>
    <property type="evidence" value="ECO:0007669"/>
    <property type="project" value="TreeGrafter"/>
</dbReference>
<feature type="compositionally biased region" description="Low complexity" evidence="7">
    <location>
        <begin position="655"/>
        <end position="673"/>
    </location>
</feature>
<keyword evidence="3" id="KW-0847">Vitamin C</keyword>
<protein>
    <submittedName>
        <fullName evidence="9">Egl nine-like 2</fullName>
    </submittedName>
</protein>
<dbReference type="SMART" id="SM00702">
    <property type="entry name" value="P4Hc"/>
    <property type="match status" value="1"/>
</dbReference>
<organism evidence="9 10">
    <name type="scientific">Chrysochromulina tobinii</name>
    <dbReference type="NCBI Taxonomy" id="1460289"/>
    <lineage>
        <taxon>Eukaryota</taxon>
        <taxon>Haptista</taxon>
        <taxon>Haptophyta</taxon>
        <taxon>Prymnesiophyceae</taxon>
        <taxon>Prymnesiales</taxon>
        <taxon>Chrysochromulinaceae</taxon>
        <taxon>Chrysochromulina</taxon>
    </lineage>
</organism>
<accession>A0A0M0K0Q9</accession>